<dbReference type="AlphaFoldDB" id="A0A7X9ZRY7"/>
<dbReference type="InterPro" id="IPR004399">
    <property type="entry name" value="HMP/HMP-P_kinase_dom"/>
</dbReference>
<dbReference type="FunFam" id="3.40.1190.20:FF:000003">
    <property type="entry name" value="Phosphomethylpyrimidine kinase ThiD"/>
    <property type="match status" value="1"/>
</dbReference>
<feature type="domain" description="Pyridoxamine kinase/Phosphomethylpyrimidine kinase" evidence="7">
    <location>
        <begin position="12"/>
        <end position="260"/>
    </location>
</feature>
<dbReference type="CDD" id="cd01169">
    <property type="entry name" value="HMPP_kinase"/>
    <property type="match status" value="1"/>
</dbReference>
<dbReference type="GO" id="GO:0005524">
    <property type="term" value="F:ATP binding"/>
    <property type="evidence" value="ECO:0007669"/>
    <property type="project" value="UniProtKB-KW"/>
</dbReference>
<evidence type="ECO:0000256" key="2">
    <source>
        <dbReference type="ARBA" id="ARBA00012135"/>
    </source>
</evidence>
<keyword evidence="9" id="KW-1185">Reference proteome</keyword>
<evidence type="ECO:0000259" key="7">
    <source>
        <dbReference type="Pfam" id="PF08543"/>
    </source>
</evidence>
<keyword evidence="3 8" id="KW-0808">Transferase</keyword>
<organism evidence="8 9">
    <name type="scientific">Sphingobium psychrophilum</name>
    <dbReference type="NCBI Taxonomy" id="2728834"/>
    <lineage>
        <taxon>Bacteria</taxon>
        <taxon>Pseudomonadati</taxon>
        <taxon>Pseudomonadota</taxon>
        <taxon>Alphaproteobacteria</taxon>
        <taxon>Sphingomonadales</taxon>
        <taxon>Sphingomonadaceae</taxon>
        <taxon>Sphingobium</taxon>
    </lineage>
</organism>
<dbReference type="EC" id="2.7.1.49" evidence="2"/>
<name>A0A7X9ZRY7_9SPHN</name>
<dbReference type="GO" id="GO:0008902">
    <property type="term" value="F:hydroxymethylpyrimidine kinase activity"/>
    <property type="evidence" value="ECO:0007669"/>
    <property type="project" value="UniProtKB-EC"/>
</dbReference>
<dbReference type="PANTHER" id="PTHR20858">
    <property type="entry name" value="PHOSPHOMETHYLPYRIMIDINE KINASE"/>
    <property type="match status" value="1"/>
</dbReference>
<keyword evidence="6" id="KW-0067">ATP-binding</keyword>
<dbReference type="InterPro" id="IPR029056">
    <property type="entry name" value="Ribokinase-like"/>
</dbReference>
<dbReference type="GO" id="GO:0005829">
    <property type="term" value="C:cytosol"/>
    <property type="evidence" value="ECO:0007669"/>
    <property type="project" value="TreeGrafter"/>
</dbReference>
<evidence type="ECO:0000313" key="8">
    <source>
        <dbReference type="EMBL" id="NML09997.1"/>
    </source>
</evidence>
<reference evidence="8 9" key="1">
    <citation type="submission" date="2020-04" db="EMBL/GenBank/DDBJ databases">
        <title>Sphingobium sp. AR-3-1 isolated from Arctic soil.</title>
        <authorList>
            <person name="Dahal R.H."/>
            <person name="Chaudhary D.K."/>
        </authorList>
    </citation>
    <scope>NUCLEOTIDE SEQUENCE [LARGE SCALE GENOMIC DNA]</scope>
    <source>
        <strain evidence="8 9">AR-3-1</strain>
    </source>
</reference>
<evidence type="ECO:0000256" key="1">
    <source>
        <dbReference type="ARBA" id="ARBA00004948"/>
    </source>
</evidence>
<keyword evidence="5 8" id="KW-0418">Kinase</keyword>
<evidence type="ECO:0000256" key="4">
    <source>
        <dbReference type="ARBA" id="ARBA00022741"/>
    </source>
</evidence>
<gene>
    <name evidence="8" type="primary">thiD</name>
    <name evidence="8" type="ORF">HHL08_07500</name>
</gene>
<proteinExistence type="predicted"/>
<dbReference type="UniPathway" id="UPA00060">
    <property type="reaction ID" value="UER00138"/>
</dbReference>
<sequence>MTARILIIAGSDSGGGAGIQADIKTVTMLGGHAMTAITAITAQNTLGVQAVHPVPTEMVLAQMESCISDIGVDAVKIGMIGSAQTAAAVADRLAQLQDVPIVFDPVMVATSGSLLADAATIAAFERLMAVASVITPNVPELEALTGMTITDVEQLEAAGQALHDRTGAVIFAKGGHLSQQADDDRPMIHDLLIDEDMVVEFSVARIETRNSHGTGCTLASAIATGLGGGLSLADAADRAEAYVAAVLAAAPGLGQGHGPMGHGLGLTPFHHLLAATDSAGWDAAAFAARYADHA</sequence>
<evidence type="ECO:0000313" key="9">
    <source>
        <dbReference type="Proteomes" id="UP000519023"/>
    </source>
</evidence>
<dbReference type="GO" id="GO:0009229">
    <property type="term" value="P:thiamine diphosphate biosynthetic process"/>
    <property type="evidence" value="ECO:0007669"/>
    <property type="project" value="UniProtKB-UniPathway"/>
</dbReference>
<protein>
    <recommendedName>
        <fullName evidence="2">hydroxymethylpyrimidine kinase</fullName>
        <ecNumber evidence="2">2.7.1.49</ecNumber>
    </recommendedName>
</protein>
<comment type="pathway">
    <text evidence="1">Cofactor biosynthesis; thiamine diphosphate biosynthesis.</text>
</comment>
<dbReference type="SUPFAM" id="SSF53613">
    <property type="entry name" value="Ribokinase-like"/>
    <property type="match status" value="1"/>
</dbReference>
<dbReference type="InterPro" id="IPR013749">
    <property type="entry name" value="PM/HMP-P_kinase-1"/>
</dbReference>
<keyword evidence="4" id="KW-0547">Nucleotide-binding</keyword>
<dbReference type="RefSeq" id="WP_169571998.1">
    <property type="nucleotide sequence ID" value="NZ_JABBFV010000004.1"/>
</dbReference>
<dbReference type="PANTHER" id="PTHR20858:SF17">
    <property type="entry name" value="HYDROXYMETHYLPYRIMIDINE_PHOSPHOMETHYLPYRIMIDINE KINASE THI20-RELATED"/>
    <property type="match status" value="1"/>
</dbReference>
<dbReference type="GO" id="GO:0009228">
    <property type="term" value="P:thiamine biosynthetic process"/>
    <property type="evidence" value="ECO:0007669"/>
    <property type="project" value="InterPro"/>
</dbReference>
<evidence type="ECO:0000256" key="6">
    <source>
        <dbReference type="ARBA" id="ARBA00022840"/>
    </source>
</evidence>
<dbReference type="EMBL" id="JABBFV010000004">
    <property type="protein sequence ID" value="NML09997.1"/>
    <property type="molecule type" value="Genomic_DNA"/>
</dbReference>
<dbReference type="Pfam" id="PF08543">
    <property type="entry name" value="Phos_pyr_kin"/>
    <property type="match status" value="1"/>
</dbReference>
<dbReference type="GO" id="GO:0008972">
    <property type="term" value="F:phosphomethylpyrimidine kinase activity"/>
    <property type="evidence" value="ECO:0007669"/>
    <property type="project" value="InterPro"/>
</dbReference>
<comment type="caution">
    <text evidence="8">The sequence shown here is derived from an EMBL/GenBank/DDBJ whole genome shotgun (WGS) entry which is preliminary data.</text>
</comment>
<evidence type="ECO:0000256" key="5">
    <source>
        <dbReference type="ARBA" id="ARBA00022777"/>
    </source>
</evidence>
<accession>A0A7X9ZRY7</accession>
<dbReference type="NCBIfam" id="TIGR00097">
    <property type="entry name" value="HMP-P_kinase"/>
    <property type="match status" value="1"/>
</dbReference>
<dbReference type="Gene3D" id="3.40.1190.20">
    <property type="match status" value="1"/>
</dbReference>
<dbReference type="Proteomes" id="UP000519023">
    <property type="component" value="Unassembled WGS sequence"/>
</dbReference>
<evidence type="ECO:0000256" key="3">
    <source>
        <dbReference type="ARBA" id="ARBA00022679"/>
    </source>
</evidence>